<dbReference type="GO" id="GO:0005929">
    <property type="term" value="C:cilium"/>
    <property type="evidence" value="ECO:0007669"/>
    <property type="project" value="TreeGrafter"/>
</dbReference>
<dbReference type="Proteomes" id="UP000558488">
    <property type="component" value="Unassembled WGS sequence"/>
</dbReference>
<dbReference type="Pfam" id="PF00612">
    <property type="entry name" value="IQ"/>
    <property type="match status" value="2"/>
</dbReference>
<protein>
    <submittedName>
        <fullName evidence="1">IQ motif containing B1</fullName>
    </submittedName>
</protein>
<dbReference type="PANTHER" id="PTHR15673:SF2">
    <property type="entry name" value="IQ CALMODULIN-BINDING MOTIF-CONTAINING PROTEIN 1"/>
    <property type="match status" value="1"/>
</dbReference>
<reference evidence="1 2" key="1">
    <citation type="journal article" date="2020" name="Nature">
        <title>Six reference-quality genomes reveal evolution of bat adaptations.</title>
        <authorList>
            <person name="Jebb D."/>
            <person name="Huang Z."/>
            <person name="Pippel M."/>
            <person name="Hughes G.M."/>
            <person name="Lavrichenko K."/>
            <person name="Devanna P."/>
            <person name="Winkler S."/>
            <person name="Jermiin L.S."/>
            <person name="Skirmuntt E.C."/>
            <person name="Katzourakis A."/>
            <person name="Burkitt-Gray L."/>
            <person name="Ray D.A."/>
            <person name="Sullivan K.A.M."/>
            <person name="Roscito J.G."/>
            <person name="Kirilenko B.M."/>
            <person name="Davalos L.M."/>
            <person name="Corthals A.P."/>
            <person name="Power M.L."/>
            <person name="Jones G."/>
            <person name="Ransome R.D."/>
            <person name="Dechmann D.K.N."/>
            <person name="Locatelli A.G."/>
            <person name="Puechmaille S.J."/>
            <person name="Fedrigo O."/>
            <person name="Jarvis E.D."/>
            <person name="Hiller M."/>
            <person name="Vernes S.C."/>
            <person name="Myers E.W."/>
            <person name="Teeling E.C."/>
        </authorList>
    </citation>
    <scope>NUCLEOTIDE SEQUENCE [LARGE SCALE GENOMIC DNA]</scope>
    <source>
        <strain evidence="1">MPipKuh1</strain>
        <tissue evidence="1">Flight muscle</tissue>
    </source>
</reference>
<name>A0A7J8A7K4_PIPKU</name>
<keyword evidence="2" id="KW-1185">Reference proteome</keyword>
<dbReference type="AlphaFoldDB" id="A0A7J8A7K4"/>
<dbReference type="Gene3D" id="1.20.5.190">
    <property type="match status" value="1"/>
</dbReference>
<sequence length="465" mass="53636">MKPKGTDPRILSLAAEVAKSPEQNVPVILLKLKEIINNTPFGSSELKKIKQDIYCYDLIRYCLLVLSQDCSRIQGGWATISQLTQILSHCCVGLEPGEDAEEFYNELLPSAAENFLILGRQLQTCFINAAKGEEKDELLHFFQIVTDSLFWLVGGHVQLIQNVLQSEHFLHLLQTDNVQIGSTVMNMVQNILQINRSKRAKILLKLKRQKEEEENRLQLQLERQRAMRVSREIRLNMLEIVHPGQVEKHNREIEEKSALIIQKHWRGYRERKNFHQQKPSLVEYKAAVTLQRAALKFLARCRMKKKQFAPWQGPRELTDAQRVELKQHVDDYVRRHPSSQMSDVASRELHSQAQERLQHYFMGRALEDRAQQHREALKAQINTNIEQLMKAPTLKEAEGEEPELFLSRSRPVAAKAKQAHLTTLKHIQAPWWKKLGEEAGDEVDVPKDELDIELGTLFIGGTKPP</sequence>
<dbReference type="SMART" id="SM00015">
    <property type="entry name" value="IQ"/>
    <property type="match status" value="2"/>
</dbReference>
<proteinExistence type="predicted"/>
<dbReference type="EMBL" id="JACAGB010000002">
    <property type="protein sequence ID" value="KAF6382265.1"/>
    <property type="molecule type" value="Genomic_DNA"/>
</dbReference>
<evidence type="ECO:0000313" key="1">
    <source>
        <dbReference type="EMBL" id="KAF6382265.1"/>
    </source>
</evidence>
<dbReference type="PANTHER" id="PTHR15673">
    <property type="entry name" value="IQ CALMODULIN-BINDING MOTIF CONTAINING PROTEIN 1"/>
    <property type="match status" value="1"/>
</dbReference>
<dbReference type="GO" id="GO:0060271">
    <property type="term" value="P:cilium assembly"/>
    <property type="evidence" value="ECO:0007669"/>
    <property type="project" value="InterPro"/>
</dbReference>
<dbReference type="FunFam" id="1.20.5.190:FF:000048">
    <property type="entry name" value="IQ motif containing B1"/>
    <property type="match status" value="1"/>
</dbReference>
<dbReference type="InterPro" id="IPR000048">
    <property type="entry name" value="IQ_motif_EF-hand-BS"/>
</dbReference>
<evidence type="ECO:0000313" key="2">
    <source>
        <dbReference type="Proteomes" id="UP000558488"/>
    </source>
</evidence>
<accession>A0A7J8A7K4</accession>
<dbReference type="PROSITE" id="PS50096">
    <property type="entry name" value="IQ"/>
    <property type="match status" value="1"/>
</dbReference>
<dbReference type="InterPro" id="IPR028765">
    <property type="entry name" value="IQCB1"/>
</dbReference>
<gene>
    <name evidence="1" type="ORF">mPipKuh1_006779</name>
</gene>
<comment type="caution">
    <text evidence="1">The sequence shown here is derived from an EMBL/GenBank/DDBJ whole genome shotgun (WGS) entry which is preliminary data.</text>
</comment>
<organism evidence="1 2">
    <name type="scientific">Pipistrellus kuhlii</name>
    <name type="common">Kuhl's pipistrelle</name>
    <dbReference type="NCBI Taxonomy" id="59472"/>
    <lineage>
        <taxon>Eukaryota</taxon>
        <taxon>Metazoa</taxon>
        <taxon>Chordata</taxon>
        <taxon>Craniata</taxon>
        <taxon>Vertebrata</taxon>
        <taxon>Euteleostomi</taxon>
        <taxon>Mammalia</taxon>
        <taxon>Eutheria</taxon>
        <taxon>Laurasiatheria</taxon>
        <taxon>Chiroptera</taxon>
        <taxon>Yangochiroptera</taxon>
        <taxon>Vespertilionidae</taxon>
        <taxon>Pipistrellus</taxon>
    </lineage>
</organism>
<dbReference type="GO" id="GO:0005516">
    <property type="term" value="F:calmodulin binding"/>
    <property type="evidence" value="ECO:0007669"/>
    <property type="project" value="InterPro"/>
</dbReference>